<dbReference type="EnsemblPlants" id="AVESA.00010b.r2.4DG0728350.1">
    <property type="protein sequence ID" value="AVESA.00010b.r2.4DG0728350.1.CDS.1"/>
    <property type="gene ID" value="AVESA.00010b.r2.4DG0728350"/>
</dbReference>
<evidence type="ECO:0000313" key="2">
    <source>
        <dbReference type="Proteomes" id="UP001732700"/>
    </source>
</evidence>
<evidence type="ECO:0000313" key="1">
    <source>
        <dbReference type="EnsemblPlants" id="AVESA.00010b.r2.4DG0728350.1.CDS.1"/>
    </source>
</evidence>
<reference evidence="1" key="2">
    <citation type="submission" date="2025-09" db="UniProtKB">
        <authorList>
            <consortium name="EnsemblPlants"/>
        </authorList>
    </citation>
    <scope>IDENTIFICATION</scope>
</reference>
<accession>A0ACD5X3T9</accession>
<sequence>MAKRQRQQGCRCNCGGGKRPRKHLYLVLDDWEKGFSVHKLDALSLFDYDSASDNDEDGSGGGLKRLPDPPAVRITEARHSPMLFAGLGSCIFVANKRQYSAHASGALAYDTETAAMSMGPRLPENPCCLFVAAPAAGGETKKNKKPKREQETAVLYTLSTVKHGGGSQHPSGHVLGVSVHALSAPSPAAAEWSWETVPALLAPFDGNEETVIAYAVHPDGCTIFLSTRDKTWRGGGTYSFHTERREWRSHGEWKLPFRQEGYFERELDAWVGLDEDGYVCACEAVAVGTDVAPAWKKTGQKLFRMGDPERHLGATLTYMGDNAFCLVESVMREDVSLRHAYVYGDGHGCALHVTVFGLKYSREGELQATLRRATSSYEVCKYIPGFSHVPFWM</sequence>
<protein>
    <submittedName>
        <fullName evidence="1">Uncharacterized protein</fullName>
    </submittedName>
</protein>
<dbReference type="Proteomes" id="UP001732700">
    <property type="component" value="Chromosome 4D"/>
</dbReference>
<proteinExistence type="predicted"/>
<organism evidence="1 2">
    <name type="scientific">Avena sativa</name>
    <name type="common">Oat</name>
    <dbReference type="NCBI Taxonomy" id="4498"/>
    <lineage>
        <taxon>Eukaryota</taxon>
        <taxon>Viridiplantae</taxon>
        <taxon>Streptophyta</taxon>
        <taxon>Embryophyta</taxon>
        <taxon>Tracheophyta</taxon>
        <taxon>Spermatophyta</taxon>
        <taxon>Magnoliopsida</taxon>
        <taxon>Liliopsida</taxon>
        <taxon>Poales</taxon>
        <taxon>Poaceae</taxon>
        <taxon>BOP clade</taxon>
        <taxon>Pooideae</taxon>
        <taxon>Poodae</taxon>
        <taxon>Poeae</taxon>
        <taxon>Poeae Chloroplast Group 1 (Aveneae type)</taxon>
        <taxon>Aveninae</taxon>
        <taxon>Avena</taxon>
    </lineage>
</organism>
<reference evidence="1" key="1">
    <citation type="submission" date="2021-05" db="EMBL/GenBank/DDBJ databases">
        <authorList>
            <person name="Scholz U."/>
            <person name="Mascher M."/>
            <person name="Fiebig A."/>
        </authorList>
    </citation>
    <scope>NUCLEOTIDE SEQUENCE [LARGE SCALE GENOMIC DNA]</scope>
</reference>
<keyword evidence="2" id="KW-1185">Reference proteome</keyword>
<name>A0ACD5X3T9_AVESA</name>